<name>A0ABR2IDV4_9PEZI</name>
<dbReference type="EMBL" id="JAPCWZ010000005">
    <property type="protein sequence ID" value="KAK8861826.1"/>
    <property type="molecule type" value="Genomic_DNA"/>
</dbReference>
<reference evidence="2 3" key="1">
    <citation type="journal article" date="2024" name="IMA Fungus">
        <title>Apiospora arundinis, a panoply of carbohydrate-active enzymes and secondary metabolites.</title>
        <authorList>
            <person name="Sorensen T."/>
            <person name="Petersen C."/>
            <person name="Muurmann A.T."/>
            <person name="Christiansen J.V."/>
            <person name="Brundto M.L."/>
            <person name="Overgaard C.K."/>
            <person name="Boysen A.T."/>
            <person name="Wollenberg R.D."/>
            <person name="Larsen T.O."/>
            <person name="Sorensen J.L."/>
            <person name="Nielsen K.L."/>
            <person name="Sondergaard T.E."/>
        </authorList>
    </citation>
    <scope>NUCLEOTIDE SEQUENCE [LARGE SCALE GENOMIC DNA]</scope>
    <source>
        <strain evidence="2 3">AAU 773</strain>
    </source>
</reference>
<accession>A0ABR2IDV4</accession>
<gene>
    <name evidence="2" type="ORF">PGQ11_008061</name>
</gene>
<evidence type="ECO:0000256" key="1">
    <source>
        <dbReference type="SAM" id="MobiDB-lite"/>
    </source>
</evidence>
<feature type="compositionally biased region" description="Polar residues" evidence="1">
    <location>
        <begin position="28"/>
        <end position="48"/>
    </location>
</feature>
<comment type="caution">
    <text evidence="2">The sequence shown here is derived from an EMBL/GenBank/DDBJ whole genome shotgun (WGS) entry which is preliminary data.</text>
</comment>
<evidence type="ECO:0000313" key="3">
    <source>
        <dbReference type="Proteomes" id="UP001390339"/>
    </source>
</evidence>
<feature type="region of interest" description="Disordered" evidence="1">
    <location>
        <begin position="26"/>
        <end position="66"/>
    </location>
</feature>
<keyword evidence="3" id="KW-1185">Reference proteome</keyword>
<protein>
    <submittedName>
        <fullName evidence="2">Uncharacterized protein</fullName>
    </submittedName>
</protein>
<proteinExistence type="predicted"/>
<evidence type="ECO:0000313" key="2">
    <source>
        <dbReference type="EMBL" id="KAK8861826.1"/>
    </source>
</evidence>
<organism evidence="2 3">
    <name type="scientific">Apiospora arundinis</name>
    <dbReference type="NCBI Taxonomy" id="335852"/>
    <lineage>
        <taxon>Eukaryota</taxon>
        <taxon>Fungi</taxon>
        <taxon>Dikarya</taxon>
        <taxon>Ascomycota</taxon>
        <taxon>Pezizomycotina</taxon>
        <taxon>Sordariomycetes</taxon>
        <taxon>Xylariomycetidae</taxon>
        <taxon>Amphisphaeriales</taxon>
        <taxon>Apiosporaceae</taxon>
        <taxon>Apiospora</taxon>
    </lineage>
</organism>
<dbReference type="Proteomes" id="UP001390339">
    <property type="component" value="Unassembled WGS sequence"/>
</dbReference>
<sequence length="88" mass="9077">MAGSSDQSVYGGKTPSKHLNAIAATIGSPPQAQTSRDNVRSYLSTKNSGGDPVTALALRPESTPQSAAERLAAVERNIAASLTQLNPK</sequence>